<sequence>MRAAVNRGVIDAQASHCSVASAQHYQPCSIRLERTARTGQRRRIRLDTYWRIPTNGSPHDGDTRRLPSFVAAIMKPLGKKHDFAFLAFVALFSVYQQGRGKLFAPFWDYKVYAYALDQFKRGANPYIPHGFPFVYPPIFLNLFSRMPFHWLYVAFVVASLIYFAWSIRHADFVAAGALGFLTGGAGVGGILTGNFAIFAHLLIIALFYAASQDALARSSPHASQTSRSATAKYCALAFFIALFASIKIYFLTYAVVFFFIPKGMRYFFAVPLCVALATIAQLALEPRLWTDFETLLRWQMLAQNDSGLVLFGILEQHVRALSTLEDVLFYEGVVVALFVYAVNPLRARRLLVFENGNAPGRLFYVLAFCLALNPRMKEYDIAPFFACCYVSLFQSSNTDNRMDRVFFYAVPLAFVAAWIVVKFGHVYYALDVSWFIGVYFVFFVVSLRQRAWRVSARTDVRHVDGDAAATG</sequence>
<keyword evidence="3" id="KW-1185">Reference proteome</keyword>
<gene>
    <name evidence="2" type="ORF">FAZ97_00165</name>
</gene>
<reference evidence="2 3" key="1">
    <citation type="submission" date="2019-12" db="EMBL/GenBank/DDBJ databases">
        <title>Paraburkholderia acidiphila 7Q-K02 sp. nov and Paraburkholderia acidisoli DHF22 sp. nov., two strains isolated from forest soil.</title>
        <authorList>
            <person name="Gao Z."/>
            <person name="Qiu L."/>
        </authorList>
    </citation>
    <scope>NUCLEOTIDE SEQUENCE [LARGE SCALE GENOMIC DNA]</scope>
    <source>
        <strain evidence="2 3">7Q-K02</strain>
    </source>
</reference>
<keyword evidence="1" id="KW-0812">Transmembrane</keyword>
<feature type="transmembrane region" description="Helical" evidence="1">
    <location>
        <begin position="197"/>
        <end position="215"/>
    </location>
</feature>
<feature type="transmembrane region" description="Helical" evidence="1">
    <location>
        <begin position="236"/>
        <end position="260"/>
    </location>
</feature>
<keyword evidence="1" id="KW-1133">Transmembrane helix</keyword>
<dbReference type="KEGG" id="pacp:FAZ97_00165"/>
<dbReference type="OrthoDB" id="9060325at2"/>
<feature type="transmembrane region" description="Helical" evidence="1">
    <location>
        <begin position="427"/>
        <end position="447"/>
    </location>
</feature>
<feature type="transmembrane region" description="Helical" evidence="1">
    <location>
        <begin position="405"/>
        <end position="421"/>
    </location>
</feature>
<evidence type="ECO:0000313" key="3">
    <source>
        <dbReference type="Proteomes" id="UP000434209"/>
    </source>
</evidence>
<dbReference type="Proteomes" id="UP000434209">
    <property type="component" value="Chromosome 1"/>
</dbReference>
<dbReference type="AlphaFoldDB" id="A0A7Z2J7N5"/>
<evidence type="ECO:0000313" key="2">
    <source>
        <dbReference type="EMBL" id="QGZ53439.1"/>
    </source>
</evidence>
<keyword evidence="1" id="KW-0472">Membrane</keyword>
<dbReference type="RefSeq" id="WP_158756639.1">
    <property type="nucleotide sequence ID" value="NZ_CP046909.1"/>
</dbReference>
<dbReference type="EMBL" id="CP046909">
    <property type="protein sequence ID" value="QGZ53439.1"/>
    <property type="molecule type" value="Genomic_DNA"/>
</dbReference>
<name>A0A7Z2J7N5_9BURK</name>
<feature type="transmembrane region" description="Helical" evidence="1">
    <location>
        <begin position="148"/>
        <end position="165"/>
    </location>
</feature>
<evidence type="ECO:0000256" key="1">
    <source>
        <dbReference type="SAM" id="Phobius"/>
    </source>
</evidence>
<organism evidence="2 3">
    <name type="scientific">Paraburkholderia acidiphila</name>
    <dbReference type="NCBI Taxonomy" id="2571747"/>
    <lineage>
        <taxon>Bacteria</taxon>
        <taxon>Pseudomonadati</taxon>
        <taxon>Pseudomonadota</taxon>
        <taxon>Betaproteobacteria</taxon>
        <taxon>Burkholderiales</taxon>
        <taxon>Burkholderiaceae</taxon>
        <taxon>Paraburkholderia</taxon>
    </lineage>
</organism>
<accession>A0A7Z2J7N5</accession>
<feature type="transmembrane region" description="Helical" evidence="1">
    <location>
        <begin position="266"/>
        <end position="284"/>
    </location>
</feature>
<protein>
    <submittedName>
        <fullName evidence="2">Uncharacterized protein</fullName>
    </submittedName>
</protein>
<proteinExistence type="predicted"/>